<reference evidence="2" key="1">
    <citation type="submission" date="2023-03" db="EMBL/GenBank/DDBJ databases">
        <title>Massive genome expansion in bonnet fungi (Mycena s.s.) driven by repeated elements and novel gene families across ecological guilds.</title>
        <authorList>
            <consortium name="Lawrence Berkeley National Laboratory"/>
            <person name="Harder C.B."/>
            <person name="Miyauchi S."/>
            <person name="Viragh M."/>
            <person name="Kuo A."/>
            <person name="Thoen E."/>
            <person name="Andreopoulos B."/>
            <person name="Lu D."/>
            <person name="Skrede I."/>
            <person name="Drula E."/>
            <person name="Henrissat B."/>
            <person name="Morin E."/>
            <person name="Kohler A."/>
            <person name="Barry K."/>
            <person name="LaButti K."/>
            <person name="Morin E."/>
            <person name="Salamov A."/>
            <person name="Lipzen A."/>
            <person name="Mereny Z."/>
            <person name="Hegedus B."/>
            <person name="Baldrian P."/>
            <person name="Stursova M."/>
            <person name="Weitz H."/>
            <person name="Taylor A."/>
            <person name="Grigoriev I.V."/>
            <person name="Nagy L.G."/>
            <person name="Martin F."/>
            <person name="Kauserud H."/>
        </authorList>
    </citation>
    <scope>NUCLEOTIDE SEQUENCE</scope>
    <source>
        <strain evidence="2">CBHHK188m</strain>
    </source>
</reference>
<proteinExistence type="predicted"/>
<feature type="region of interest" description="Disordered" evidence="1">
    <location>
        <begin position="41"/>
        <end position="81"/>
    </location>
</feature>
<gene>
    <name evidence="2" type="ORF">DFH07DRAFT_1030446</name>
</gene>
<sequence>MHCASNGEATRLGVGAGSWKSKSTKTLRLILIKINQGLPGPVDESGMSQHLHQHHRQKGKIEQKGQEQNTGKGKGPEFRLGWFRKGNGTSEAERLHNGLMIVVFPERIAYPDLTYFSNASRKMMEENQEIMRPDEWYTGRESTADSDRAGRGILSVAIATISVPERKQKEMQKDDESVFESRYTVVSKWSKRYVVWGPNSTAHKRAGRRQMRTWRWAYGRGERSSSARGAEPGGAGLGHSYVGTVEEERVLVVFGGGYGMQSSFTGKEERESMGMGR</sequence>
<name>A0AAD7J0X9_9AGAR</name>
<accession>A0AAD7J0X9</accession>
<dbReference type="EMBL" id="JARJLG010000070">
    <property type="protein sequence ID" value="KAJ7753618.1"/>
    <property type="molecule type" value="Genomic_DNA"/>
</dbReference>
<evidence type="ECO:0000313" key="3">
    <source>
        <dbReference type="Proteomes" id="UP001215280"/>
    </source>
</evidence>
<evidence type="ECO:0000313" key="2">
    <source>
        <dbReference type="EMBL" id="KAJ7753618.1"/>
    </source>
</evidence>
<keyword evidence="3" id="KW-1185">Reference proteome</keyword>
<comment type="caution">
    <text evidence="2">The sequence shown here is derived from an EMBL/GenBank/DDBJ whole genome shotgun (WGS) entry which is preliminary data.</text>
</comment>
<protein>
    <submittedName>
        <fullName evidence="2">Uncharacterized protein</fullName>
    </submittedName>
</protein>
<dbReference type="Proteomes" id="UP001215280">
    <property type="component" value="Unassembled WGS sequence"/>
</dbReference>
<evidence type="ECO:0000256" key="1">
    <source>
        <dbReference type="SAM" id="MobiDB-lite"/>
    </source>
</evidence>
<dbReference type="AlphaFoldDB" id="A0AAD7J0X9"/>
<organism evidence="2 3">
    <name type="scientific">Mycena maculata</name>
    <dbReference type="NCBI Taxonomy" id="230809"/>
    <lineage>
        <taxon>Eukaryota</taxon>
        <taxon>Fungi</taxon>
        <taxon>Dikarya</taxon>
        <taxon>Basidiomycota</taxon>
        <taxon>Agaricomycotina</taxon>
        <taxon>Agaricomycetes</taxon>
        <taxon>Agaricomycetidae</taxon>
        <taxon>Agaricales</taxon>
        <taxon>Marasmiineae</taxon>
        <taxon>Mycenaceae</taxon>
        <taxon>Mycena</taxon>
    </lineage>
</organism>